<dbReference type="EC" id="2.7.11.12" evidence="2"/>
<evidence type="ECO:0000259" key="14">
    <source>
        <dbReference type="PROSITE" id="PS50042"/>
    </source>
</evidence>
<evidence type="ECO:0000256" key="1">
    <source>
        <dbReference type="ARBA" id="ARBA00006352"/>
    </source>
</evidence>
<comment type="caution">
    <text evidence="16">The sequence shown here is derived from an EMBL/GenBank/DDBJ whole genome shotgun (WGS) entry which is preliminary data.</text>
</comment>
<evidence type="ECO:0000256" key="2">
    <source>
        <dbReference type="ARBA" id="ARBA00012428"/>
    </source>
</evidence>
<dbReference type="SMART" id="SM00220">
    <property type="entry name" value="S_TKc"/>
    <property type="match status" value="1"/>
</dbReference>
<dbReference type="InterPro" id="IPR000719">
    <property type="entry name" value="Prot_kinase_dom"/>
</dbReference>
<evidence type="ECO:0000259" key="15">
    <source>
        <dbReference type="PROSITE" id="PS51285"/>
    </source>
</evidence>
<dbReference type="Gene3D" id="1.10.510.10">
    <property type="entry name" value="Transferase(Phosphotransferase) domain 1"/>
    <property type="match status" value="1"/>
</dbReference>
<dbReference type="PANTHER" id="PTHR24353">
    <property type="entry name" value="CYCLIC NUCLEOTIDE-DEPENDENT PROTEIN KINASE"/>
    <property type="match status" value="1"/>
</dbReference>
<dbReference type="SUPFAM" id="SSF51206">
    <property type="entry name" value="cAMP-binding domain-like"/>
    <property type="match status" value="3"/>
</dbReference>
<dbReference type="Proteomes" id="UP001153069">
    <property type="component" value="Unassembled WGS sequence"/>
</dbReference>
<proteinExistence type="inferred from homology"/>
<dbReference type="PROSITE" id="PS00888">
    <property type="entry name" value="CNMP_BINDING_1"/>
    <property type="match status" value="1"/>
</dbReference>
<dbReference type="FunFam" id="3.30.200.20:FF:000042">
    <property type="entry name" value="Aurora kinase A"/>
    <property type="match status" value="1"/>
</dbReference>
<comment type="similarity">
    <text evidence="1">Belongs to the protein kinase superfamily. AGC Ser/Thr protein kinase family. cGMP subfamily.</text>
</comment>
<evidence type="ECO:0000256" key="6">
    <source>
        <dbReference type="ARBA" id="ARBA00022741"/>
    </source>
</evidence>
<dbReference type="GO" id="GO:0004691">
    <property type="term" value="F:cAMP-dependent protein kinase activity"/>
    <property type="evidence" value="ECO:0007669"/>
    <property type="project" value="TreeGrafter"/>
</dbReference>
<dbReference type="AlphaFoldDB" id="A0A9N8EJX6"/>
<dbReference type="InterPro" id="IPR008271">
    <property type="entry name" value="Ser/Thr_kinase_AS"/>
</dbReference>
<feature type="domain" description="Cyclic nucleotide-binding" evidence="14">
    <location>
        <begin position="226"/>
        <end position="346"/>
    </location>
</feature>
<dbReference type="Gene3D" id="2.60.120.10">
    <property type="entry name" value="Jelly Rolls"/>
    <property type="match status" value="3"/>
</dbReference>
<keyword evidence="17" id="KW-1185">Reference proteome</keyword>
<dbReference type="PROSITE" id="PS00889">
    <property type="entry name" value="CNMP_BINDING_2"/>
    <property type="match status" value="2"/>
</dbReference>
<dbReference type="PROSITE" id="PS50042">
    <property type="entry name" value="CNMP_BINDING_3"/>
    <property type="match status" value="3"/>
</dbReference>
<dbReference type="GO" id="GO:0005524">
    <property type="term" value="F:ATP binding"/>
    <property type="evidence" value="ECO:0007669"/>
    <property type="project" value="UniProtKB-UniRule"/>
</dbReference>
<dbReference type="PRINTS" id="PR00103">
    <property type="entry name" value="CAMPKINASE"/>
</dbReference>
<dbReference type="GO" id="GO:0030553">
    <property type="term" value="F:cGMP binding"/>
    <property type="evidence" value="ECO:0007669"/>
    <property type="project" value="UniProtKB-KW"/>
</dbReference>
<name>A0A9N8EJX6_9STRA</name>
<evidence type="ECO:0000256" key="10">
    <source>
        <dbReference type="ARBA" id="ARBA00047298"/>
    </source>
</evidence>
<keyword evidence="4" id="KW-0140">cGMP</keyword>
<feature type="domain" description="Protein kinase" evidence="13">
    <location>
        <begin position="486"/>
        <end position="744"/>
    </location>
</feature>
<evidence type="ECO:0000313" key="17">
    <source>
        <dbReference type="Proteomes" id="UP001153069"/>
    </source>
</evidence>
<organism evidence="16 17">
    <name type="scientific">Seminavis robusta</name>
    <dbReference type="NCBI Taxonomy" id="568900"/>
    <lineage>
        <taxon>Eukaryota</taxon>
        <taxon>Sar</taxon>
        <taxon>Stramenopiles</taxon>
        <taxon>Ochrophyta</taxon>
        <taxon>Bacillariophyta</taxon>
        <taxon>Bacillariophyceae</taxon>
        <taxon>Bacillariophycidae</taxon>
        <taxon>Naviculales</taxon>
        <taxon>Naviculaceae</taxon>
        <taxon>Seminavis</taxon>
    </lineage>
</organism>
<comment type="catalytic activity">
    <reaction evidence="11">
        <text>L-seryl-[protein] + ATP = O-phospho-L-seryl-[protein] + ADP + H(+)</text>
        <dbReference type="Rhea" id="RHEA:17989"/>
        <dbReference type="Rhea" id="RHEA-COMP:9863"/>
        <dbReference type="Rhea" id="RHEA-COMP:11604"/>
        <dbReference type="ChEBI" id="CHEBI:15378"/>
        <dbReference type="ChEBI" id="CHEBI:29999"/>
        <dbReference type="ChEBI" id="CHEBI:30616"/>
        <dbReference type="ChEBI" id="CHEBI:83421"/>
        <dbReference type="ChEBI" id="CHEBI:456216"/>
        <dbReference type="EC" id="2.7.11.12"/>
    </reaction>
</comment>
<evidence type="ECO:0000259" key="13">
    <source>
        <dbReference type="PROSITE" id="PS50011"/>
    </source>
</evidence>
<keyword evidence="8 12" id="KW-0067">ATP-binding</keyword>
<dbReference type="InterPro" id="IPR018488">
    <property type="entry name" value="cNMP-bd_CS"/>
</dbReference>
<gene>
    <name evidence="16" type="ORF">SEMRO_1122_G243510.1</name>
</gene>
<dbReference type="Pfam" id="PF00027">
    <property type="entry name" value="cNMP_binding"/>
    <property type="match status" value="2"/>
</dbReference>
<keyword evidence="7 16" id="KW-0418">Kinase</keyword>
<dbReference type="InterPro" id="IPR000961">
    <property type="entry name" value="AGC-kinase_C"/>
</dbReference>
<dbReference type="InterPro" id="IPR018490">
    <property type="entry name" value="cNMP-bd_dom_sf"/>
</dbReference>
<protein>
    <recommendedName>
        <fullName evidence="2">cGMP-dependent protein kinase</fullName>
        <ecNumber evidence="2">2.7.11.12</ecNumber>
    </recommendedName>
</protein>
<dbReference type="InterPro" id="IPR000595">
    <property type="entry name" value="cNMP-bd_dom"/>
</dbReference>
<comment type="catalytic activity">
    <reaction evidence="10">
        <text>L-threonyl-[protein] + ATP = O-phospho-L-threonyl-[protein] + ADP + H(+)</text>
        <dbReference type="Rhea" id="RHEA:46608"/>
        <dbReference type="Rhea" id="RHEA-COMP:11060"/>
        <dbReference type="Rhea" id="RHEA-COMP:11605"/>
        <dbReference type="ChEBI" id="CHEBI:15378"/>
        <dbReference type="ChEBI" id="CHEBI:30013"/>
        <dbReference type="ChEBI" id="CHEBI:30616"/>
        <dbReference type="ChEBI" id="CHEBI:61977"/>
        <dbReference type="ChEBI" id="CHEBI:456216"/>
        <dbReference type="EC" id="2.7.11.12"/>
    </reaction>
</comment>
<evidence type="ECO:0000256" key="5">
    <source>
        <dbReference type="ARBA" id="ARBA00022679"/>
    </source>
</evidence>
<dbReference type="InterPro" id="IPR017441">
    <property type="entry name" value="Protein_kinase_ATP_BS"/>
</dbReference>
<dbReference type="PROSITE" id="PS51285">
    <property type="entry name" value="AGC_KINASE_CTER"/>
    <property type="match status" value="1"/>
</dbReference>
<evidence type="ECO:0000256" key="7">
    <source>
        <dbReference type="ARBA" id="ARBA00022777"/>
    </source>
</evidence>
<dbReference type="PROSITE" id="PS50011">
    <property type="entry name" value="PROTEIN_KINASE_DOM"/>
    <property type="match status" value="1"/>
</dbReference>
<dbReference type="Gene3D" id="3.30.200.20">
    <property type="entry name" value="Phosphorylase Kinase, domain 1"/>
    <property type="match status" value="1"/>
</dbReference>
<feature type="domain" description="Cyclic nucleotide-binding" evidence="14">
    <location>
        <begin position="352"/>
        <end position="458"/>
    </location>
</feature>
<dbReference type="PROSITE" id="PS00107">
    <property type="entry name" value="PROTEIN_KINASE_ATP"/>
    <property type="match status" value="1"/>
</dbReference>
<dbReference type="SMART" id="SM00100">
    <property type="entry name" value="cNMP"/>
    <property type="match status" value="3"/>
</dbReference>
<evidence type="ECO:0000256" key="12">
    <source>
        <dbReference type="PROSITE-ProRule" id="PRU10141"/>
    </source>
</evidence>
<evidence type="ECO:0000256" key="3">
    <source>
        <dbReference type="ARBA" id="ARBA00022527"/>
    </source>
</evidence>
<reference evidence="16" key="1">
    <citation type="submission" date="2020-06" db="EMBL/GenBank/DDBJ databases">
        <authorList>
            <consortium name="Plant Systems Biology data submission"/>
        </authorList>
    </citation>
    <scope>NUCLEOTIDE SEQUENCE</scope>
    <source>
        <strain evidence="16">D6</strain>
    </source>
</reference>
<sequence>MVGFCWKFGSAFCGFDDDPEECKPGAVSDWQADDEEQEYHKSSSKISALEDSIAEKSQLRQEKRHRYRLTVFARQVNATECPRTSKKTKKESDFLHRVLREDRKFIFCDFTDKEQGFMLDVLRKDDTVKKGDILYSAGDIGDFFYIIEQGQVEILWPDNTPTTTLKNGDSFGEVALLFDVPRAATARAKTDCVLWKMHQHCFRGKLAHHALTQEEGIMDLLRRVELFVNMDDATLRKFANALELVHFAPDERIVNKGDEGKVFYIIDQGQVRIHAIGAGDSKQVDITLKGGEWFGERSLLTGEPRAANATALTKVAAWAVDRDTFENSFGPLQQVIQHEMKKSFLKAIPSFAQSDINPSELDTLADMMQELCLKAGHHIDEVGKPYRQVLVVIEHGRISLYDGKGEDGGKVFSIQSGDYYGDKHIRDEPGKLSCYNVVCEENTTVWSISRSELLSVIGDLDRLGQSVSFEAQRKSNYKARIQQKEVEKIKVLGHGGFGKVWLVKHKETNQHYALKELNKRQILDRNQAQNVMREREILATLNHPFILGQVSSFQDETSLYILMDLIRGGELYNLIVGTEGKGLPVEDAVFYAACIHSALAHFHARLIAYRDLKPENVMLDKDGYCVLVDLGFAKVITTKTFTLCGTPEYLAPEILMSKGHDKAVDQWAFGVLIYELLTCRSPFYRQGDKQVEMFKRIVKSEYKVPPTVKVTSEDIIQRLLVRNPAKRLGNLSNGSEDVRAHPWFKSIDWKLLRKKEIKAPWIPEIKEGAAVADSHIDFSEGAYQNLSFGRALTAGEQSIFKTF</sequence>
<keyword evidence="9" id="KW-0142">cGMP-binding</keyword>
<evidence type="ECO:0000256" key="8">
    <source>
        <dbReference type="ARBA" id="ARBA00022840"/>
    </source>
</evidence>
<dbReference type="PROSITE" id="PS00108">
    <property type="entry name" value="PROTEIN_KINASE_ST"/>
    <property type="match status" value="1"/>
</dbReference>
<dbReference type="Pfam" id="PF00069">
    <property type="entry name" value="Pkinase"/>
    <property type="match status" value="1"/>
</dbReference>
<feature type="binding site" evidence="12">
    <location>
        <position position="515"/>
    </location>
    <ligand>
        <name>ATP</name>
        <dbReference type="ChEBI" id="CHEBI:30616"/>
    </ligand>
</feature>
<dbReference type="EMBL" id="CAICTM010001120">
    <property type="protein sequence ID" value="CAB9520636.1"/>
    <property type="molecule type" value="Genomic_DNA"/>
</dbReference>
<dbReference type="OrthoDB" id="417078at2759"/>
<dbReference type="InterPro" id="IPR011009">
    <property type="entry name" value="Kinase-like_dom_sf"/>
</dbReference>
<evidence type="ECO:0000256" key="4">
    <source>
        <dbReference type="ARBA" id="ARBA00022535"/>
    </source>
</evidence>
<keyword evidence="6 12" id="KW-0547">Nucleotide-binding</keyword>
<dbReference type="GO" id="GO:0005952">
    <property type="term" value="C:cAMP-dependent protein kinase complex"/>
    <property type="evidence" value="ECO:0007669"/>
    <property type="project" value="TreeGrafter"/>
</dbReference>
<evidence type="ECO:0000256" key="9">
    <source>
        <dbReference type="ARBA" id="ARBA00022992"/>
    </source>
</evidence>
<dbReference type="SUPFAM" id="SSF56112">
    <property type="entry name" value="Protein kinase-like (PK-like)"/>
    <property type="match status" value="1"/>
</dbReference>
<evidence type="ECO:0000256" key="11">
    <source>
        <dbReference type="ARBA" id="ARBA00047462"/>
    </source>
</evidence>
<keyword evidence="5" id="KW-0808">Transferase</keyword>
<dbReference type="GO" id="GO:0004692">
    <property type="term" value="F:cGMP-dependent protein kinase activity"/>
    <property type="evidence" value="ECO:0007669"/>
    <property type="project" value="UniProtKB-EC"/>
</dbReference>
<accession>A0A9N8EJX6</accession>
<dbReference type="PANTHER" id="PTHR24353:SF143">
    <property type="entry name" value="PROTEIN KINASE DOMAIN-CONTAINING PROTEIN"/>
    <property type="match status" value="1"/>
</dbReference>
<feature type="domain" description="AGC-kinase C-terminal" evidence="15">
    <location>
        <begin position="745"/>
        <end position="803"/>
    </location>
</feature>
<keyword evidence="3" id="KW-0723">Serine/threonine-protein kinase</keyword>
<dbReference type="FunFam" id="1.10.510.10:FF:000210">
    <property type="entry name" value="Non-specific serine/threonine protein kinase"/>
    <property type="match status" value="1"/>
</dbReference>
<dbReference type="CDD" id="cd00038">
    <property type="entry name" value="CAP_ED"/>
    <property type="match status" value="3"/>
</dbReference>
<evidence type="ECO:0000313" key="16">
    <source>
        <dbReference type="EMBL" id="CAB9520636.1"/>
    </source>
</evidence>
<feature type="domain" description="Cyclic nucleotide-binding" evidence="14">
    <location>
        <begin position="106"/>
        <end position="223"/>
    </location>
</feature>
<dbReference type="InterPro" id="IPR014710">
    <property type="entry name" value="RmlC-like_jellyroll"/>
</dbReference>